<accession>A0ABD3TL54</accession>
<dbReference type="Proteomes" id="UP001634393">
    <property type="component" value="Unassembled WGS sequence"/>
</dbReference>
<dbReference type="PANTHER" id="PTHR36792:SF15">
    <property type="entry name" value="SEL1 REPEAT-CONTAINING PROTEIN"/>
    <property type="match status" value="1"/>
</dbReference>
<evidence type="ECO:0000256" key="1">
    <source>
        <dbReference type="SAM" id="MobiDB-lite"/>
    </source>
</evidence>
<gene>
    <name evidence="2" type="ORF">ACJIZ3_022385</name>
</gene>
<name>A0ABD3TL54_9LAMI</name>
<feature type="compositionally biased region" description="Acidic residues" evidence="1">
    <location>
        <begin position="89"/>
        <end position="100"/>
    </location>
</feature>
<feature type="region of interest" description="Disordered" evidence="1">
    <location>
        <begin position="77"/>
        <end position="100"/>
    </location>
</feature>
<dbReference type="SMART" id="SM00671">
    <property type="entry name" value="SEL1"/>
    <property type="match status" value="1"/>
</dbReference>
<protein>
    <submittedName>
        <fullName evidence="2">Uncharacterized protein</fullName>
    </submittedName>
</protein>
<evidence type="ECO:0000313" key="2">
    <source>
        <dbReference type="EMBL" id="KAL3837794.1"/>
    </source>
</evidence>
<dbReference type="InterPro" id="IPR011990">
    <property type="entry name" value="TPR-like_helical_dom_sf"/>
</dbReference>
<reference evidence="2 3" key="1">
    <citation type="submission" date="2024-12" db="EMBL/GenBank/DDBJ databases">
        <title>The unique morphological basis and parallel evolutionary history of personate flowers in Penstemon.</title>
        <authorList>
            <person name="Depatie T.H."/>
            <person name="Wessinger C.A."/>
        </authorList>
    </citation>
    <scope>NUCLEOTIDE SEQUENCE [LARGE SCALE GENOMIC DNA]</scope>
    <source>
        <strain evidence="2">WTNN_2</strain>
        <tissue evidence="2">Leaf</tissue>
    </source>
</reference>
<proteinExistence type="predicted"/>
<dbReference type="Gene3D" id="1.25.40.10">
    <property type="entry name" value="Tetratricopeptide repeat domain"/>
    <property type="match status" value="1"/>
</dbReference>
<evidence type="ECO:0000313" key="3">
    <source>
        <dbReference type="Proteomes" id="UP001634393"/>
    </source>
</evidence>
<comment type="caution">
    <text evidence="2">The sequence shown here is derived from an EMBL/GenBank/DDBJ whole genome shotgun (WGS) entry which is preliminary data.</text>
</comment>
<keyword evidence="3" id="KW-1185">Reference proteome</keyword>
<dbReference type="AlphaFoldDB" id="A0ABD3TL54"/>
<dbReference type="SUPFAM" id="SSF81901">
    <property type="entry name" value="HCP-like"/>
    <property type="match status" value="1"/>
</dbReference>
<dbReference type="InterPro" id="IPR006597">
    <property type="entry name" value="Sel1-like"/>
</dbReference>
<organism evidence="2 3">
    <name type="scientific">Penstemon smallii</name>
    <dbReference type="NCBI Taxonomy" id="265156"/>
    <lineage>
        <taxon>Eukaryota</taxon>
        <taxon>Viridiplantae</taxon>
        <taxon>Streptophyta</taxon>
        <taxon>Embryophyta</taxon>
        <taxon>Tracheophyta</taxon>
        <taxon>Spermatophyta</taxon>
        <taxon>Magnoliopsida</taxon>
        <taxon>eudicotyledons</taxon>
        <taxon>Gunneridae</taxon>
        <taxon>Pentapetalae</taxon>
        <taxon>asterids</taxon>
        <taxon>lamiids</taxon>
        <taxon>Lamiales</taxon>
        <taxon>Plantaginaceae</taxon>
        <taxon>Cheloneae</taxon>
        <taxon>Penstemon</taxon>
    </lineage>
</organism>
<dbReference type="EMBL" id="JBJXBP010000003">
    <property type="protein sequence ID" value="KAL3837794.1"/>
    <property type="molecule type" value="Genomic_DNA"/>
</dbReference>
<dbReference type="PANTHER" id="PTHR36792">
    <property type="entry name" value="EXPRESSED PROTEIN"/>
    <property type="match status" value="1"/>
</dbReference>
<sequence>MEAAAASSQRRPLAVVVADCVNRWFQDTLKEAKSGDTSMQVLVGQMYYSGYGVVRDPQKGRAWISRAARKRSSVWQLGDKRPGYNASDSDSDDDTMEDAK</sequence>